<feature type="domain" description="HTH merR-type" evidence="3">
    <location>
        <begin position="4"/>
        <end position="72"/>
    </location>
</feature>
<dbReference type="RefSeq" id="WP_249297025.1">
    <property type="nucleotide sequence ID" value="NZ_JACRSX010000001.1"/>
</dbReference>
<dbReference type="Gene3D" id="1.10.1660.10">
    <property type="match status" value="1"/>
</dbReference>
<evidence type="ECO:0000259" key="3">
    <source>
        <dbReference type="PROSITE" id="PS50937"/>
    </source>
</evidence>
<keyword evidence="5" id="KW-1185">Reference proteome</keyword>
<evidence type="ECO:0000313" key="4">
    <source>
        <dbReference type="EMBL" id="MBC8561340.1"/>
    </source>
</evidence>
<dbReference type="PANTHER" id="PTHR30204:SF15">
    <property type="entry name" value="BLL5018 PROTEIN"/>
    <property type="match status" value="1"/>
</dbReference>
<dbReference type="CDD" id="cd04764">
    <property type="entry name" value="HTH_MlrA-like_sg1"/>
    <property type="match status" value="1"/>
</dbReference>
<dbReference type="EMBL" id="JACRSX010000001">
    <property type="protein sequence ID" value="MBC8561340.1"/>
    <property type="molecule type" value="Genomic_DNA"/>
</dbReference>
<evidence type="ECO:0000256" key="1">
    <source>
        <dbReference type="ARBA" id="ARBA00023125"/>
    </source>
</evidence>
<dbReference type="SMART" id="SM00422">
    <property type="entry name" value="HTH_MERR"/>
    <property type="match status" value="1"/>
</dbReference>
<dbReference type="PROSITE" id="PS50937">
    <property type="entry name" value="HTH_MERR_2"/>
    <property type="match status" value="1"/>
</dbReference>
<dbReference type="SUPFAM" id="SSF46955">
    <property type="entry name" value="Putative DNA-binding domain"/>
    <property type="match status" value="1"/>
</dbReference>
<dbReference type="Proteomes" id="UP000606193">
    <property type="component" value="Unassembled WGS sequence"/>
</dbReference>
<dbReference type="InterPro" id="IPR047057">
    <property type="entry name" value="MerR_fam"/>
</dbReference>
<feature type="compositionally biased region" description="Basic residues" evidence="2">
    <location>
        <begin position="267"/>
        <end position="282"/>
    </location>
</feature>
<evidence type="ECO:0000313" key="5">
    <source>
        <dbReference type="Proteomes" id="UP000606193"/>
    </source>
</evidence>
<feature type="region of interest" description="Disordered" evidence="2">
    <location>
        <begin position="248"/>
        <end position="288"/>
    </location>
</feature>
<dbReference type="InterPro" id="IPR000551">
    <property type="entry name" value="MerR-type_HTH_dom"/>
</dbReference>
<keyword evidence="1" id="KW-0238">DNA-binding</keyword>
<comment type="caution">
    <text evidence="4">The sequence shown here is derived from an EMBL/GenBank/DDBJ whole genome shotgun (WGS) entry which is preliminary data.</text>
</comment>
<sequence>MEKGYMISDASKMLEVENHVLRYWEEELELPIPRNELGHRYYRESEIKLLRSVKDLKEQGFQLKAIKKLLPDLERVEHMDPKILYQLREDLNNQVMREAMEHTKGSVTSIEHARDRYEKRQKTWQEKSYELEQSKEKGAEMQPQYGQTQAASLERLRQFEAMMRQMIRSSVEEVSQESEQRICEEVTVRLQKEMNYLLMQKEELQERQLHLLKEILQQVKGEKKLTETAAEKENTAHVPPIGDAAEAAREVAAAQEEPGDVTEFGRKNRRKARKKPKHKKLFAKSVTQ</sequence>
<evidence type="ECO:0000256" key="2">
    <source>
        <dbReference type="SAM" id="MobiDB-lite"/>
    </source>
</evidence>
<proteinExistence type="predicted"/>
<reference evidence="4 5" key="1">
    <citation type="submission" date="2020-08" db="EMBL/GenBank/DDBJ databases">
        <title>Genome public.</title>
        <authorList>
            <person name="Liu C."/>
            <person name="Sun Q."/>
        </authorList>
    </citation>
    <scope>NUCLEOTIDE SEQUENCE [LARGE SCALE GENOMIC DNA]</scope>
    <source>
        <strain evidence="4 5">NSJ-37</strain>
    </source>
</reference>
<gene>
    <name evidence="4" type="ORF">H8704_01615</name>
</gene>
<dbReference type="Pfam" id="PF13411">
    <property type="entry name" value="MerR_1"/>
    <property type="match status" value="1"/>
</dbReference>
<organism evidence="4 5">
    <name type="scientific">Jutongia huaianensis</name>
    <dbReference type="NCBI Taxonomy" id="2763668"/>
    <lineage>
        <taxon>Bacteria</taxon>
        <taxon>Bacillati</taxon>
        <taxon>Bacillota</taxon>
        <taxon>Clostridia</taxon>
        <taxon>Lachnospirales</taxon>
        <taxon>Lachnospiraceae</taxon>
        <taxon>Jutongia</taxon>
    </lineage>
</organism>
<protein>
    <submittedName>
        <fullName evidence="4">MerR family transcriptional regulator</fullName>
    </submittedName>
</protein>
<dbReference type="InterPro" id="IPR009061">
    <property type="entry name" value="DNA-bd_dom_put_sf"/>
</dbReference>
<accession>A0ABR7MY84</accession>
<dbReference type="PANTHER" id="PTHR30204">
    <property type="entry name" value="REDOX-CYCLING DRUG-SENSING TRANSCRIPTIONAL ACTIVATOR SOXR"/>
    <property type="match status" value="1"/>
</dbReference>
<name>A0ABR7MY84_9FIRM</name>